<accession>A0A1E8PTR5</accession>
<keyword evidence="7 10" id="KW-0472">Membrane</keyword>
<dbReference type="InterPro" id="IPR000531">
    <property type="entry name" value="Beta-barrel_TonB"/>
</dbReference>
<evidence type="ECO:0000256" key="9">
    <source>
        <dbReference type="ARBA" id="ARBA00023237"/>
    </source>
</evidence>
<gene>
    <name evidence="15" type="ORF">BA896_013315</name>
</gene>
<feature type="signal peptide" evidence="12">
    <location>
        <begin position="1"/>
        <end position="35"/>
    </location>
</feature>
<dbReference type="InterPro" id="IPR039426">
    <property type="entry name" value="TonB-dep_rcpt-like"/>
</dbReference>
<keyword evidence="9 10" id="KW-0998">Cell outer membrane</keyword>
<comment type="caution">
    <text evidence="15">The sequence shown here is derived from an EMBL/GenBank/DDBJ whole genome shotgun (WGS) entry which is preliminary data.</text>
</comment>
<feature type="domain" description="TonB-dependent receptor-like beta-barrel" evidence="13">
    <location>
        <begin position="284"/>
        <end position="763"/>
    </location>
</feature>
<keyword evidence="5 10" id="KW-0812">Transmembrane</keyword>
<dbReference type="Pfam" id="PF00593">
    <property type="entry name" value="TonB_dep_Rec_b-barrel"/>
    <property type="match status" value="1"/>
</dbReference>
<reference evidence="15 16" key="1">
    <citation type="submission" date="2016-10" db="EMBL/GenBank/DDBJ databases">
        <title>Updated version of Genome Assembly of Janthinobacterium lividum ERGS5:01.</title>
        <authorList>
            <person name="Kumar R."/>
            <person name="Acharya V."/>
            <person name="Singh D."/>
        </authorList>
    </citation>
    <scope>NUCLEOTIDE SEQUENCE [LARGE SCALE GENOMIC DNA]</scope>
    <source>
        <strain evidence="15 16">ERGS5:01</strain>
    </source>
</reference>
<evidence type="ECO:0000256" key="3">
    <source>
        <dbReference type="ARBA" id="ARBA00022448"/>
    </source>
</evidence>
<dbReference type="AlphaFoldDB" id="A0A1E8PTR5"/>
<dbReference type="Gene3D" id="2.40.170.20">
    <property type="entry name" value="TonB-dependent receptor, beta-barrel domain"/>
    <property type="match status" value="1"/>
</dbReference>
<comment type="subcellular location">
    <subcellularLocation>
        <location evidence="1 10">Cell outer membrane</location>
        <topology evidence="1 10">Multi-pass membrane protein</topology>
    </subcellularLocation>
</comment>
<dbReference type="InterPro" id="IPR036942">
    <property type="entry name" value="Beta-barrel_TonB_sf"/>
</dbReference>
<name>A0A1E8PTR5_9BURK</name>
<evidence type="ECO:0000256" key="1">
    <source>
        <dbReference type="ARBA" id="ARBA00004571"/>
    </source>
</evidence>
<feature type="chain" id="PRO_5009214726" evidence="12">
    <location>
        <begin position="36"/>
        <end position="806"/>
    </location>
</feature>
<evidence type="ECO:0000256" key="2">
    <source>
        <dbReference type="ARBA" id="ARBA00009810"/>
    </source>
</evidence>
<evidence type="ECO:0000256" key="4">
    <source>
        <dbReference type="ARBA" id="ARBA00022452"/>
    </source>
</evidence>
<dbReference type="Proteomes" id="UP000092634">
    <property type="component" value="Unassembled WGS sequence"/>
</dbReference>
<dbReference type="InterPro" id="IPR037066">
    <property type="entry name" value="Plug_dom_sf"/>
</dbReference>
<organism evidence="15 16">
    <name type="scientific">Janthinobacterium lividum</name>
    <dbReference type="NCBI Taxonomy" id="29581"/>
    <lineage>
        <taxon>Bacteria</taxon>
        <taxon>Pseudomonadati</taxon>
        <taxon>Pseudomonadota</taxon>
        <taxon>Betaproteobacteria</taxon>
        <taxon>Burkholderiales</taxon>
        <taxon>Oxalobacteraceae</taxon>
        <taxon>Janthinobacterium</taxon>
    </lineage>
</organism>
<feature type="domain" description="TonB-dependent receptor plug" evidence="14">
    <location>
        <begin position="61"/>
        <end position="181"/>
    </location>
</feature>
<evidence type="ECO:0000259" key="13">
    <source>
        <dbReference type="Pfam" id="PF00593"/>
    </source>
</evidence>
<evidence type="ECO:0000256" key="8">
    <source>
        <dbReference type="ARBA" id="ARBA00023170"/>
    </source>
</evidence>
<keyword evidence="4 10" id="KW-1134">Transmembrane beta strand</keyword>
<sequence>MSSSTVRSQHRTLPVKTVIAASLIACFSLPMQAQAQQELPAEGELQSVVVTGTFAKNRRTIDSESPVDILTSRDLQSTGSGELATVLARLLPSLNFARATGADASDAVRPAQLRGLSPDQTLVLVNGKRRYTSAVVNVNGSLGRGSAPVDLNAIALAAIDHVEVLRDGAAAQYGSDAIAGVINIILKKGAAGGDIEVGYGQTQERDGKQKSIKGSAGFALGDDGWVRVSAEVAERDPTNRAGADFRNPLEPRYGKVNQRYGDPESKPATIFLNSEYHINDNLDWYAFGNYGVRDTSAAATWRTALIQNTDTKVYSQRTPLFPEGFLPLQNSTLTDQSIVTGLRGEAAGWRWDASINYGSNKFELDLDNTVNQSLGANSPTHFYAGSLKNEQTVFNLDAAREFPVAYFTGPLTVAVGAEARHEKYSIGAGDAASYTGSGSQGFAGFRPANAGGHSRHNESIYVNLEAEATKNLSGGVALRHERYSDFGSTTSAKGSARYSFSDTLSLRGTVSSGFRAPSLAQQHYTITTTNFQVVNGLNTPIETGTFAVNTAQARALGAQDLKPEKARNYSLGLQFQPSRNFTTTVDAYRIDIDNRILFSANLVLSDALKNVLAAQGTPVGSGRYFTNAVDTRTEGVDIVSTYRIDLQEKDRLDLTVAYNHNKSTVRKIADNPAILTANNLKLIDRQSIDRITVASPKDKFSLAADYSFGIWNAHGVVTRYGSFTVPQNNATLDQTYDPQWVLDVSASVKLGKNWRLVAGIDNVTNRYPAQVTSAGNLNVNGTQPYSIFAPNGFNGRYYYAKAGYSW</sequence>
<keyword evidence="3 10" id="KW-0813">Transport</keyword>
<dbReference type="PANTHER" id="PTHR47234">
    <property type="match status" value="1"/>
</dbReference>
<dbReference type="InterPro" id="IPR012910">
    <property type="entry name" value="Plug_dom"/>
</dbReference>
<evidence type="ECO:0000313" key="15">
    <source>
        <dbReference type="EMBL" id="OFJ49693.1"/>
    </source>
</evidence>
<dbReference type="PROSITE" id="PS52016">
    <property type="entry name" value="TONB_DEPENDENT_REC_3"/>
    <property type="match status" value="1"/>
</dbReference>
<evidence type="ECO:0000256" key="5">
    <source>
        <dbReference type="ARBA" id="ARBA00022692"/>
    </source>
</evidence>
<proteinExistence type="inferred from homology"/>
<evidence type="ECO:0000259" key="14">
    <source>
        <dbReference type="Pfam" id="PF07715"/>
    </source>
</evidence>
<keyword evidence="6 11" id="KW-0798">TonB box</keyword>
<dbReference type="SUPFAM" id="SSF56935">
    <property type="entry name" value="Porins"/>
    <property type="match status" value="1"/>
</dbReference>
<comment type="similarity">
    <text evidence="2 10 11">Belongs to the TonB-dependent receptor family.</text>
</comment>
<dbReference type="CDD" id="cd01347">
    <property type="entry name" value="ligand_gated_channel"/>
    <property type="match status" value="1"/>
</dbReference>
<evidence type="ECO:0000256" key="6">
    <source>
        <dbReference type="ARBA" id="ARBA00023077"/>
    </source>
</evidence>
<dbReference type="GO" id="GO:0009279">
    <property type="term" value="C:cell outer membrane"/>
    <property type="evidence" value="ECO:0007669"/>
    <property type="project" value="UniProtKB-SubCell"/>
</dbReference>
<keyword evidence="12" id="KW-0732">Signal</keyword>
<keyword evidence="8 15" id="KW-0675">Receptor</keyword>
<evidence type="ECO:0000256" key="11">
    <source>
        <dbReference type="RuleBase" id="RU003357"/>
    </source>
</evidence>
<protein>
    <submittedName>
        <fullName evidence="15">TonB-dependent receptor</fullName>
    </submittedName>
</protein>
<evidence type="ECO:0000256" key="7">
    <source>
        <dbReference type="ARBA" id="ARBA00023136"/>
    </source>
</evidence>
<evidence type="ECO:0000256" key="12">
    <source>
        <dbReference type="SAM" id="SignalP"/>
    </source>
</evidence>
<dbReference type="PANTHER" id="PTHR47234:SF3">
    <property type="entry name" value="SECRETIN_TONB SHORT N-TERMINAL DOMAIN-CONTAINING PROTEIN"/>
    <property type="match status" value="1"/>
</dbReference>
<dbReference type="EMBL" id="MAQB02000001">
    <property type="protein sequence ID" value="OFJ49693.1"/>
    <property type="molecule type" value="Genomic_DNA"/>
</dbReference>
<evidence type="ECO:0000313" key="16">
    <source>
        <dbReference type="Proteomes" id="UP000092634"/>
    </source>
</evidence>
<dbReference type="Pfam" id="PF07715">
    <property type="entry name" value="Plug"/>
    <property type="match status" value="1"/>
</dbReference>
<dbReference type="Gene3D" id="2.170.130.10">
    <property type="entry name" value="TonB-dependent receptor, plug domain"/>
    <property type="match status" value="1"/>
</dbReference>
<evidence type="ECO:0000256" key="10">
    <source>
        <dbReference type="PROSITE-ProRule" id="PRU01360"/>
    </source>
</evidence>